<feature type="domain" description="EGF-like" evidence="7">
    <location>
        <begin position="92"/>
        <end position="132"/>
    </location>
</feature>
<evidence type="ECO:0000256" key="4">
    <source>
        <dbReference type="ARBA" id="ARBA00023157"/>
    </source>
</evidence>
<evidence type="ECO:0000256" key="6">
    <source>
        <dbReference type="PROSITE-ProRule" id="PRU00076"/>
    </source>
</evidence>
<dbReference type="GO" id="GO:0016020">
    <property type="term" value="C:membrane"/>
    <property type="evidence" value="ECO:0007669"/>
    <property type="project" value="UniProtKB-SubCell"/>
</dbReference>
<keyword evidence="9" id="KW-1185">Reference proteome</keyword>
<dbReference type="FunFam" id="2.10.25.10:FF:000040">
    <property type="entry name" value="Stabilin 2"/>
    <property type="match status" value="2"/>
</dbReference>
<dbReference type="PANTHER" id="PTHR24038:SF8">
    <property type="entry name" value="STABILIN-1"/>
    <property type="match status" value="1"/>
</dbReference>
<dbReference type="Pfam" id="PF24887">
    <property type="entry name" value="EGF_STAB1-2"/>
    <property type="match status" value="1"/>
</dbReference>
<sequence>GSIIDKLTQPPGRCDIPQRLDMYTVCTSCAAVTSSLCPRGFTNSGVKNCSYLVQIGGNKVLLDGCHRLCVKSFMQPRCCPQHWGPLCFFGPDCKPCIGGFQHPCYDKGTCFDGIRGNGSCSCQSPFEGVACHICSDPSKHGEHCDEECHCVHGVCDNRPGSGGVCRRGSCLEGFSGERCDKAATPCNADGLMEHCHINTDTFCPPPSKMFFWGKNALCVCRDGYEGDGHSCTAINRCLKSNRGGCHANAECVYVSPGNVSCVCVEGWTGDGRVCVEINNCQTDARGGCSTNANCNHIGPGQSECVCKTGYMGNGVDCDFINPCFIKNGGCHELVRMRIGATPHCLC</sequence>
<dbReference type="OMA" id="CHISAQK"/>
<dbReference type="Pfam" id="PF12947">
    <property type="entry name" value="EGF_3"/>
    <property type="match status" value="2"/>
</dbReference>
<dbReference type="PROSITE" id="PS50026">
    <property type="entry name" value="EGF_3"/>
    <property type="match status" value="3"/>
</dbReference>
<evidence type="ECO:0000256" key="5">
    <source>
        <dbReference type="ARBA" id="ARBA00023180"/>
    </source>
</evidence>
<reference evidence="8" key="1">
    <citation type="submission" date="2025-08" db="UniProtKB">
        <authorList>
            <consortium name="Ensembl"/>
        </authorList>
    </citation>
    <scope>IDENTIFICATION</scope>
</reference>
<reference evidence="8" key="2">
    <citation type="submission" date="2025-09" db="UniProtKB">
        <authorList>
            <consortium name="Ensembl"/>
        </authorList>
    </citation>
    <scope>IDENTIFICATION</scope>
</reference>
<dbReference type="AlphaFoldDB" id="A0A3Q3DFM1"/>
<feature type="domain" description="EGF-like" evidence="7">
    <location>
        <begin position="276"/>
        <end position="318"/>
    </location>
</feature>
<evidence type="ECO:0000313" key="8">
    <source>
        <dbReference type="Ensembl" id="ENSHCOP00000010904.1"/>
    </source>
</evidence>
<keyword evidence="4 6" id="KW-1015">Disulfide bond</keyword>
<proteinExistence type="predicted"/>
<dbReference type="PANTHER" id="PTHR24038">
    <property type="entry name" value="STABILIN"/>
    <property type="match status" value="1"/>
</dbReference>
<accession>A0A3Q3DFM1</accession>
<organism evidence="8 9">
    <name type="scientific">Hippocampus comes</name>
    <name type="common">Tiger tail seahorse</name>
    <dbReference type="NCBI Taxonomy" id="109280"/>
    <lineage>
        <taxon>Eukaryota</taxon>
        <taxon>Metazoa</taxon>
        <taxon>Chordata</taxon>
        <taxon>Craniata</taxon>
        <taxon>Vertebrata</taxon>
        <taxon>Euteleostomi</taxon>
        <taxon>Actinopterygii</taxon>
        <taxon>Neopterygii</taxon>
        <taxon>Teleostei</taxon>
        <taxon>Neoteleostei</taxon>
        <taxon>Acanthomorphata</taxon>
        <taxon>Syngnathiaria</taxon>
        <taxon>Syngnathiformes</taxon>
        <taxon>Syngnathoidei</taxon>
        <taxon>Syngnathidae</taxon>
        <taxon>Hippocampus</taxon>
    </lineage>
</organism>
<evidence type="ECO:0000256" key="3">
    <source>
        <dbReference type="ARBA" id="ARBA00023136"/>
    </source>
</evidence>
<dbReference type="SUPFAM" id="SSF57196">
    <property type="entry name" value="EGF/Laminin"/>
    <property type="match status" value="1"/>
</dbReference>
<dbReference type="GeneTree" id="ENSGT00940000157928"/>
<dbReference type="InterPro" id="IPR056806">
    <property type="entry name" value="EGF_STAB1-2"/>
</dbReference>
<keyword evidence="5" id="KW-0325">Glycoprotein</keyword>
<comment type="caution">
    <text evidence="6">Lacks conserved residue(s) required for the propagation of feature annotation.</text>
</comment>
<dbReference type="Ensembl" id="ENSHCOT00000017461.1">
    <property type="protein sequence ID" value="ENSHCOP00000010904.1"/>
    <property type="gene ID" value="ENSHCOG00000013632.1"/>
</dbReference>
<dbReference type="InterPro" id="IPR000742">
    <property type="entry name" value="EGF"/>
</dbReference>
<keyword evidence="2 6" id="KW-0245">EGF-like domain</keyword>
<dbReference type="PROSITE" id="PS00022">
    <property type="entry name" value="EGF_1"/>
    <property type="match status" value="1"/>
</dbReference>
<evidence type="ECO:0000313" key="9">
    <source>
        <dbReference type="Proteomes" id="UP000264820"/>
    </source>
</evidence>
<name>A0A3Q3DFM1_HIPCM</name>
<evidence type="ECO:0000259" key="7">
    <source>
        <dbReference type="PROSITE" id="PS50026"/>
    </source>
</evidence>
<protein>
    <recommendedName>
        <fullName evidence="7">EGF-like domain-containing protein</fullName>
    </recommendedName>
</protein>
<dbReference type="PROSITE" id="PS01186">
    <property type="entry name" value="EGF_2"/>
    <property type="match status" value="2"/>
</dbReference>
<evidence type="ECO:0000256" key="2">
    <source>
        <dbReference type="ARBA" id="ARBA00022536"/>
    </source>
</evidence>
<dbReference type="Proteomes" id="UP000264820">
    <property type="component" value="Unplaced"/>
</dbReference>
<evidence type="ECO:0000256" key="1">
    <source>
        <dbReference type="ARBA" id="ARBA00004370"/>
    </source>
</evidence>
<comment type="subcellular location">
    <subcellularLocation>
        <location evidence="1">Membrane</location>
    </subcellularLocation>
</comment>
<dbReference type="SMART" id="SM00181">
    <property type="entry name" value="EGF"/>
    <property type="match status" value="5"/>
</dbReference>
<keyword evidence="3" id="KW-0472">Membrane</keyword>
<dbReference type="InterPro" id="IPR024731">
    <property type="entry name" value="NELL2-like_EGF"/>
</dbReference>
<dbReference type="Gene3D" id="2.10.25.10">
    <property type="entry name" value="Laminin"/>
    <property type="match status" value="2"/>
</dbReference>
<feature type="disulfide bond" evidence="6">
    <location>
        <begin position="122"/>
        <end position="131"/>
    </location>
</feature>
<feature type="domain" description="EGF-like" evidence="7">
    <location>
        <begin position="233"/>
        <end position="275"/>
    </location>
</feature>
<dbReference type="STRING" id="109280.ENSHCOP00000010904"/>